<sequence>MQLKTILNRVQKFKSFVYGKTHWVEGTEEPTLDVEIYPRKNSRPICPRCNHRRPGYDTQKTQRFEFIPMWGIKVFFLYSPRRVNCQKCGIHVENMPWVRGKHRLTKAYAWFLAGWAKRLSWKEVAEVFHTTWNHVFSSVEMAVTWGCEHRELSGIEAVGVDEIQWRQGHRYLTLVYQIDESCRRLLWIGKDRKVKTLLRFFRWFGKERSEGLGVCLQRYVETLP</sequence>
<name>A0A451BN24_9GAMM</name>
<feature type="domain" description="Transposase IS204/IS1001/IS1096/IS1165 DDE" evidence="1">
    <location>
        <begin position="158"/>
        <end position="210"/>
    </location>
</feature>
<evidence type="ECO:0000259" key="1">
    <source>
        <dbReference type="Pfam" id="PF01610"/>
    </source>
</evidence>
<dbReference type="Pfam" id="PF01610">
    <property type="entry name" value="DDE_Tnp_ISL3"/>
    <property type="match status" value="1"/>
</dbReference>
<organism evidence="2">
    <name type="scientific">Candidatus Kentrum sp. SD</name>
    <dbReference type="NCBI Taxonomy" id="2126332"/>
    <lineage>
        <taxon>Bacteria</taxon>
        <taxon>Pseudomonadati</taxon>
        <taxon>Pseudomonadota</taxon>
        <taxon>Gammaproteobacteria</taxon>
        <taxon>Candidatus Kentrum</taxon>
    </lineage>
</organism>
<dbReference type="PANTHER" id="PTHR33498:SF1">
    <property type="entry name" value="TRANSPOSASE FOR INSERTION SEQUENCE ELEMENT IS1557"/>
    <property type="match status" value="1"/>
</dbReference>
<gene>
    <name evidence="2" type="ORF">BECKSD772D_GA0070982_106019</name>
</gene>
<dbReference type="EMBL" id="CAADHB010000060">
    <property type="protein sequence ID" value="VFK79701.1"/>
    <property type="molecule type" value="Genomic_DNA"/>
</dbReference>
<reference evidence="2" key="1">
    <citation type="submission" date="2019-02" db="EMBL/GenBank/DDBJ databases">
        <authorList>
            <person name="Gruber-Vodicka R. H."/>
            <person name="Seah K. B. B."/>
        </authorList>
    </citation>
    <scope>NUCLEOTIDE SEQUENCE</scope>
    <source>
        <strain evidence="2">BECK_S127</strain>
    </source>
</reference>
<evidence type="ECO:0000313" key="2">
    <source>
        <dbReference type="EMBL" id="VFK79701.1"/>
    </source>
</evidence>
<accession>A0A451BN24</accession>
<dbReference type="AlphaFoldDB" id="A0A451BN24"/>
<dbReference type="InterPro" id="IPR047951">
    <property type="entry name" value="Transpos_ISL3"/>
</dbReference>
<dbReference type="InterPro" id="IPR002560">
    <property type="entry name" value="Transposase_DDE"/>
</dbReference>
<protein>
    <submittedName>
        <fullName evidence="2">Transposase</fullName>
    </submittedName>
</protein>
<dbReference type="PANTHER" id="PTHR33498">
    <property type="entry name" value="TRANSPOSASE FOR INSERTION SEQUENCE ELEMENT IS1557"/>
    <property type="match status" value="1"/>
</dbReference>
<proteinExistence type="predicted"/>